<evidence type="ECO:0000313" key="6">
    <source>
        <dbReference type="Proteomes" id="UP001152799"/>
    </source>
</evidence>
<comment type="subcellular location">
    <subcellularLocation>
        <location evidence="1">Secreted</location>
    </subcellularLocation>
</comment>
<comment type="similarity">
    <text evidence="2">Belongs to the major royal jelly protein family.</text>
</comment>
<gene>
    <name evidence="5" type="ORF">CEUTPL_LOCUS14312</name>
</gene>
<name>A0A9N9MZM9_9CUCU</name>
<dbReference type="Pfam" id="PF03022">
    <property type="entry name" value="MRJP"/>
    <property type="match status" value="1"/>
</dbReference>
<dbReference type="GO" id="GO:0005576">
    <property type="term" value="C:extracellular region"/>
    <property type="evidence" value="ECO:0007669"/>
    <property type="project" value="UniProtKB-SubCell"/>
</dbReference>
<evidence type="ECO:0000256" key="4">
    <source>
        <dbReference type="ARBA" id="ARBA00022729"/>
    </source>
</evidence>
<reference evidence="5" key="1">
    <citation type="submission" date="2022-01" db="EMBL/GenBank/DDBJ databases">
        <authorList>
            <person name="King R."/>
        </authorList>
    </citation>
    <scope>NUCLEOTIDE SEQUENCE</scope>
</reference>
<evidence type="ECO:0000256" key="2">
    <source>
        <dbReference type="ARBA" id="ARBA00009127"/>
    </source>
</evidence>
<dbReference type="PANTHER" id="PTHR10009:SF18">
    <property type="entry name" value="PROTEIN YELLOW-LIKE PROTEIN"/>
    <property type="match status" value="1"/>
</dbReference>
<accession>A0A9N9MZM9</accession>
<dbReference type="InterPro" id="IPR011042">
    <property type="entry name" value="6-blade_b-propeller_TolB-like"/>
</dbReference>
<sequence>MEFAKVIKEVVGLGRTSFGIIKFEIAYQWTYLNYTWESAQQYNRAIESGRYVPANNAPTGLKFYGNLMFISVPRFRPGIPATLVSLEITHQTINPLLSPYPNWQFNNDHSSCKHLQSVQSMEVDTSGTMWIIDGVRINNYNRCPAKLVLLNLNQAGSLVHLYEFPERLSSRNGGFLNDIVLDETDGGFAYITENGQLDPGIIVYSRRKNQAWKLRDVSMLPEPNAVVFRVEDVVFDAPTPIDGIALSPSKTLFYCAISSYSMYSIETSIIKNRVLVKSGIWKRNITFVGTKSAQSDGIIIDNKSNMYLTMLPQHAVAMWNINEPIASIIRLDQDRQRMVWPDGFAFDQRGFLYLISNKIYNYIDLRRTPVVTDEVQFRVLRLFTGTTSYLNSK</sequence>
<keyword evidence="4" id="KW-0732">Signal</keyword>
<dbReference type="AlphaFoldDB" id="A0A9N9MZM9"/>
<dbReference type="Gene3D" id="2.120.10.30">
    <property type="entry name" value="TolB, C-terminal domain"/>
    <property type="match status" value="1"/>
</dbReference>
<evidence type="ECO:0000313" key="5">
    <source>
        <dbReference type="EMBL" id="CAG9773927.1"/>
    </source>
</evidence>
<protein>
    <submittedName>
        <fullName evidence="5">Uncharacterized protein</fullName>
    </submittedName>
</protein>
<proteinExistence type="inferred from homology"/>
<dbReference type="SUPFAM" id="SSF63829">
    <property type="entry name" value="Calcium-dependent phosphotriesterase"/>
    <property type="match status" value="1"/>
</dbReference>
<dbReference type="Proteomes" id="UP001152799">
    <property type="component" value="Chromosome 9"/>
</dbReference>
<keyword evidence="3" id="KW-0964">Secreted</keyword>
<dbReference type="OrthoDB" id="9977471at2759"/>
<evidence type="ECO:0000256" key="3">
    <source>
        <dbReference type="ARBA" id="ARBA00022525"/>
    </source>
</evidence>
<dbReference type="EMBL" id="OU892285">
    <property type="protein sequence ID" value="CAG9773927.1"/>
    <property type="molecule type" value="Genomic_DNA"/>
</dbReference>
<dbReference type="PANTHER" id="PTHR10009">
    <property type="entry name" value="PROTEIN YELLOW-RELATED"/>
    <property type="match status" value="1"/>
</dbReference>
<keyword evidence="6" id="KW-1185">Reference proteome</keyword>
<evidence type="ECO:0000256" key="1">
    <source>
        <dbReference type="ARBA" id="ARBA00004613"/>
    </source>
</evidence>
<dbReference type="InterPro" id="IPR017996">
    <property type="entry name" value="MRJP/yellow-related"/>
</dbReference>
<organism evidence="5 6">
    <name type="scientific">Ceutorhynchus assimilis</name>
    <name type="common">cabbage seed weevil</name>
    <dbReference type="NCBI Taxonomy" id="467358"/>
    <lineage>
        <taxon>Eukaryota</taxon>
        <taxon>Metazoa</taxon>
        <taxon>Ecdysozoa</taxon>
        <taxon>Arthropoda</taxon>
        <taxon>Hexapoda</taxon>
        <taxon>Insecta</taxon>
        <taxon>Pterygota</taxon>
        <taxon>Neoptera</taxon>
        <taxon>Endopterygota</taxon>
        <taxon>Coleoptera</taxon>
        <taxon>Polyphaga</taxon>
        <taxon>Cucujiformia</taxon>
        <taxon>Curculionidae</taxon>
        <taxon>Ceutorhynchinae</taxon>
        <taxon>Ceutorhynchus</taxon>
    </lineage>
</organism>